<evidence type="ECO:0000313" key="3">
    <source>
        <dbReference type="EMBL" id="WXB20380.1"/>
    </source>
</evidence>
<feature type="chain" id="PRO_5045152615" evidence="2">
    <location>
        <begin position="20"/>
        <end position="529"/>
    </location>
</feature>
<evidence type="ECO:0000256" key="2">
    <source>
        <dbReference type="SAM" id="SignalP"/>
    </source>
</evidence>
<feature type="compositionally biased region" description="Low complexity" evidence="1">
    <location>
        <begin position="508"/>
        <end position="518"/>
    </location>
</feature>
<keyword evidence="4" id="KW-1185">Reference proteome</keyword>
<feature type="compositionally biased region" description="Low complexity" evidence="1">
    <location>
        <begin position="434"/>
        <end position="448"/>
    </location>
</feature>
<evidence type="ECO:0000313" key="4">
    <source>
        <dbReference type="Proteomes" id="UP001370348"/>
    </source>
</evidence>
<organism evidence="3 4">
    <name type="scientific">Pendulispora albinea</name>
    <dbReference type="NCBI Taxonomy" id="2741071"/>
    <lineage>
        <taxon>Bacteria</taxon>
        <taxon>Pseudomonadati</taxon>
        <taxon>Myxococcota</taxon>
        <taxon>Myxococcia</taxon>
        <taxon>Myxococcales</taxon>
        <taxon>Sorangiineae</taxon>
        <taxon>Pendulisporaceae</taxon>
        <taxon>Pendulispora</taxon>
    </lineage>
</organism>
<dbReference type="InterPro" id="IPR012334">
    <property type="entry name" value="Pectin_lyas_fold"/>
</dbReference>
<dbReference type="RefSeq" id="WP_394822714.1">
    <property type="nucleotide sequence ID" value="NZ_CP089984.1"/>
</dbReference>
<feature type="compositionally biased region" description="Gly residues" evidence="1">
    <location>
        <begin position="267"/>
        <end position="282"/>
    </location>
</feature>
<protein>
    <submittedName>
        <fullName evidence="3">Uncharacterized protein</fullName>
    </submittedName>
</protein>
<dbReference type="InterPro" id="IPR011050">
    <property type="entry name" value="Pectin_lyase_fold/virulence"/>
</dbReference>
<gene>
    <name evidence="3" type="ORF">LZC94_35270</name>
</gene>
<feature type="region of interest" description="Disordered" evidence="1">
    <location>
        <begin position="214"/>
        <end position="361"/>
    </location>
</feature>
<evidence type="ECO:0000256" key="1">
    <source>
        <dbReference type="SAM" id="MobiDB-lite"/>
    </source>
</evidence>
<sequence>MTKRSFGPAFLVLTLFAGAAPASILACNAILGIEDVSPAPREAGPGTDAPAESGVDPTCLASPQQDATVIREACGIFAVPTGSDAHPGTRAQPVKTLRRAIELAAAGKTARVYLCATTYPEPMTIGREGAFSGLSIYGGLECDPSWRYTGARTIVQPAAPPPPAAPPLPLRIHDAPGRVVLDGLAFVATSATEPGQSSVAGYVSASSSVAIRGSEFTAGNGQPGADANDPVPPTQDQSTPDGNQGRSDSSGGGSAKACRCQPTGIVTTGGRGGDSDKGGGNNGLPALSAGMGGKPISFPSHAESRCTLDGAQDGGAGQAGANGATGQSAGDAGYGSIRPEGWLPASGISGEHGGTGQGGGGGRGGLCAGAGFGALDEHNEGGGGGGCGGCGGTGGNGGGGGGSSIALLIKDAAVSIVESTLTAKDGAKGGRGTAGTEPSPPGAAGAPASAGCACSGGAGGRGGRGGHGGGGAGGLSAGVVYSGLPPQIDDLTSKRIGVGRAGSGGAGASSSSGAAASGLNGLAQPIVRL</sequence>
<feature type="compositionally biased region" description="Gly residues" evidence="1">
    <location>
        <begin position="350"/>
        <end position="361"/>
    </location>
</feature>
<dbReference type="Proteomes" id="UP001370348">
    <property type="component" value="Chromosome"/>
</dbReference>
<feature type="region of interest" description="Disordered" evidence="1">
    <location>
        <begin position="424"/>
        <end position="448"/>
    </location>
</feature>
<dbReference type="EMBL" id="CP089984">
    <property type="protein sequence ID" value="WXB20380.1"/>
    <property type="molecule type" value="Genomic_DNA"/>
</dbReference>
<proteinExistence type="predicted"/>
<feature type="region of interest" description="Disordered" evidence="1">
    <location>
        <begin position="501"/>
        <end position="520"/>
    </location>
</feature>
<keyword evidence="2" id="KW-0732">Signal</keyword>
<feature type="compositionally biased region" description="Polar residues" evidence="1">
    <location>
        <begin position="234"/>
        <end position="249"/>
    </location>
</feature>
<name>A0ABZ2MCY2_9BACT</name>
<accession>A0ABZ2MCY2</accession>
<dbReference type="PROSITE" id="PS51257">
    <property type="entry name" value="PROKAR_LIPOPROTEIN"/>
    <property type="match status" value="1"/>
</dbReference>
<feature type="signal peptide" evidence="2">
    <location>
        <begin position="1"/>
        <end position="19"/>
    </location>
</feature>
<dbReference type="Gene3D" id="2.160.20.10">
    <property type="entry name" value="Single-stranded right-handed beta-helix, Pectin lyase-like"/>
    <property type="match status" value="1"/>
</dbReference>
<dbReference type="SUPFAM" id="SSF51126">
    <property type="entry name" value="Pectin lyase-like"/>
    <property type="match status" value="1"/>
</dbReference>
<reference evidence="3 4" key="1">
    <citation type="submission" date="2021-12" db="EMBL/GenBank/DDBJ databases">
        <title>Discovery of the Pendulisporaceae a myxobacterial family with distinct sporulation behavior and unique specialized metabolism.</title>
        <authorList>
            <person name="Garcia R."/>
            <person name="Popoff A."/>
            <person name="Bader C.D."/>
            <person name="Loehr J."/>
            <person name="Walesch S."/>
            <person name="Walt C."/>
            <person name="Boldt J."/>
            <person name="Bunk B."/>
            <person name="Haeckl F.J.F.P.J."/>
            <person name="Gunesch A.P."/>
            <person name="Birkelbach J."/>
            <person name="Nuebel U."/>
            <person name="Pietschmann T."/>
            <person name="Bach T."/>
            <person name="Mueller R."/>
        </authorList>
    </citation>
    <scope>NUCLEOTIDE SEQUENCE [LARGE SCALE GENOMIC DNA]</scope>
    <source>
        <strain evidence="3 4">MSr11954</strain>
    </source>
</reference>
<feature type="compositionally biased region" description="Low complexity" evidence="1">
    <location>
        <begin position="321"/>
        <end position="330"/>
    </location>
</feature>